<proteinExistence type="predicted"/>
<keyword evidence="3" id="KW-1185">Reference proteome</keyword>
<gene>
    <name evidence="2" type="ORF">CTI12_AA111030</name>
</gene>
<evidence type="ECO:0000313" key="2">
    <source>
        <dbReference type="EMBL" id="PWA89600.1"/>
    </source>
</evidence>
<dbReference type="EMBL" id="PKPP01000705">
    <property type="protein sequence ID" value="PWA89600.1"/>
    <property type="molecule type" value="Genomic_DNA"/>
</dbReference>
<dbReference type="Proteomes" id="UP000245207">
    <property type="component" value="Unassembled WGS sequence"/>
</dbReference>
<feature type="region of interest" description="Disordered" evidence="1">
    <location>
        <begin position="30"/>
        <end position="70"/>
    </location>
</feature>
<feature type="compositionally biased region" description="Low complexity" evidence="1">
    <location>
        <begin position="36"/>
        <end position="55"/>
    </location>
</feature>
<evidence type="ECO:0000313" key="3">
    <source>
        <dbReference type="Proteomes" id="UP000245207"/>
    </source>
</evidence>
<reference evidence="2 3" key="1">
    <citation type="journal article" date="2018" name="Mol. Plant">
        <title>The genome of Artemisia annua provides insight into the evolution of Asteraceae family and artemisinin biosynthesis.</title>
        <authorList>
            <person name="Shen Q."/>
            <person name="Zhang L."/>
            <person name="Liao Z."/>
            <person name="Wang S."/>
            <person name="Yan T."/>
            <person name="Shi P."/>
            <person name="Liu M."/>
            <person name="Fu X."/>
            <person name="Pan Q."/>
            <person name="Wang Y."/>
            <person name="Lv Z."/>
            <person name="Lu X."/>
            <person name="Zhang F."/>
            <person name="Jiang W."/>
            <person name="Ma Y."/>
            <person name="Chen M."/>
            <person name="Hao X."/>
            <person name="Li L."/>
            <person name="Tang Y."/>
            <person name="Lv G."/>
            <person name="Zhou Y."/>
            <person name="Sun X."/>
            <person name="Brodelius P.E."/>
            <person name="Rose J.K.C."/>
            <person name="Tang K."/>
        </authorList>
    </citation>
    <scope>NUCLEOTIDE SEQUENCE [LARGE SCALE GENOMIC DNA]</scope>
    <source>
        <strain evidence="3">cv. Huhao1</strain>
        <tissue evidence="2">Leaf</tissue>
    </source>
</reference>
<name>A0A2U1PV16_ARTAN</name>
<comment type="caution">
    <text evidence="2">The sequence shown here is derived from an EMBL/GenBank/DDBJ whole genome shotgun (WGS) entry which is preliminary data.</text>
</comment>
<protein>
    <recommendedName>
        <fullName evidence="4">CCHC-type domain-containing protein</fullName>
    </recommendedName>
</protein>
<sequence>MEYLLKFGVESENNWGGYTKIHSTRFITMHGGLGRNQGSNPTTGSSSNNNQNRGRPVTRGRGQPRPDPRTDGKCDRCFYYGHIGNYCPYVGPNPPAPPNNKPCTVCAQPGHIAFYCKVKCCYCNKTGPDAHAGEDCDIYCICCAKLVRHGASECPDARC</sequence>
<accession>A0A2U1PV16</accession>
<dbReference type="AlphaFoldDB" id="A0A2U1PV16"/>
<organism evidence="2 3">
    <name type="scientific">Artemisia annua</name>
    <name type="common">Sweet wormwood</name>
    <dbReference type="NCBI Taxonomy" id="35608"/>
    <lineage>
        <taxon>Eukaryota</taxon>
        <taxon>Viridiplantae</taxon>
        <taxon>Streptophyta</taxon>
        <taxon>Embryophyta</taxon>
        <taxon>Tracheophyta</taxon>
        <taxon>Spermatophyta</taxon>
        <taxon>Magnoliopsida</taxon>
        <taxon>eudicotyledons</taxon>
        <taxon>Gunneridae</taxon>
        <taxon>Pentapetalae</taxon>
        <taxon>asterids</taxon>
        <taxon>campanulids</taxon>
        <taxon>Asterales</taxon>
        <taxon>Asteraceae</taxon>
        <taxon>Asteroideae</taxon>
        <taxon>Anthemideae</taxon>
        <taxon>Artemisiinae</taxon>
        <taxon>Artemisia</taxon>
    </lineage>
</organism>
<evidence type="ECO:0008006" key="4">
    <source>
        <dbReference type="Google" id="ProtNLM"/>
    </source>
</evidence>
<evidence type="ECO:0000256" key="1">
    <source>
        <dbReference type="SAM" id="MobiDB-lite"/>
    </source>
</evidence>
<dbReference type="Gene3D" id="4.10.60.10">
    <property type="entry name" value="Zinc finger, CCHC-type"/>
    <property type="match status" value="1"/>
</dbReference>